<dbReference type="SMART" id="SM00220">
    <property type="entry name" value="S_TKc"/>
    <property type="match status" value="1"/>
</dbReference>
<dbReference type="OrthoDB" id="9814968at2"/>
<dbReference type="SUPFAM" id="SSF81606">
    <property type="entry name" value="PP2C-like"/>
    <property type="match status" value="1"/>
</dbReference>
<dbReference type="PROSITE" id="PS00107">
    <property type="entry name" value="PROTEIN_KINASE_ATP"/>
    <property type="match status" value="1"/>
</dbReference>
<evidence type="ECO:0000256" key="6">
    <source>
        <dbReference type="PROSITE-ProRule" id="PRU10141"/>
    </source>
</evidence>
<comment type="caution">
    <text evidence="10">The sequence shown here is derived from an EMBL/GenBank/DDBJ whole genome shotgun (WGS) entry which is preliminary data.</text>
</comment>
<dbReference type="PROSITE" id="PS00108">
    <property type="entry name" value="PROTEIN_KINASE_ST"/>
    <property type="match status" value="1"/>
</dbReference>
<keyword evidence="11" id="KW-1185">Reference proteome</keyword>
<dbReference type="SMART" id="SM00332">
    <property type="entry name" value="PP2Cc"/>
    <property type="match status" value="1"/>
</dbReference>
<accession>A0A326UDW1</accession>
<evidence type="ECO:0000256" key="7">
    <source>
        <dbReference type="SAM" id="MobiDB-lite"/>
    </source>
</evidence>
<protein>
    <recommendedName>
        <fullName evidence="1">non-specific serine/threonine protein kinase</fullName>
        <ecNumber evidence="1">2.7.11.1</ecNumber>
    </recommendedName>
</protein>
<dbReference type="Pfam" id="PF00481">
    <property type="entry name" value="PP2C"/>
    <property type="match status" value="1"/>
</dbReference>
<keyword evidence="2" id="KW-0808">Transferase</keyword>
<dbReference type="InterPro" id="IPR011009">
    <property type="entry name" value="Kinase-like_dom_sf"/>
</dbReference>
<dbReference type="RefSeq" id="WP_111318327.1">
    <property type="nucleotide sequence ID" value="NZ_BIFX01000001.1"/>
</dbReference>
<keyword evidence="10" id="KW-0723">Serine/threonine-protein kinase</keyword>
<evidence type="ECO:0000313" key="11">
    <source>
        <dbReference type="Proteomes" id="UP000248806"/>
    </source>
</evidence>
<dbReference type="Pfam" id="PF00069">
    <property type="entry name" value="Pkinase"/>
    <property type="match status" value="1"/>
</dbReference>
<name>A0A326UDW1_THEHA</name>
<keyword evidence="5 6" id="KW-0067">ATP-binding</keyword>
<organism evidence="10 11">
    <name type="scientific">Thermosporothrix hazakensis</name>
    <dbReference type="NCBI Taxonomy" id="644383"/>
    <lineage>
        <taxon>Bacteria</taxon>
        <taxon>Bacillati</taxon>
        <taxon>Chloroflexota</taxon>
        <taxon>Ktedonobacteria</taxon>
        <taxon>Ktedonobacterales</taxon>
        <taxon>Thermosporotrichaceae</taxon>
        <taxon>Thermosporothrix</taxon>
    </lineage>
</organism>
<evidence type="ECO:0000313" key="10">
    <source>
        <dbReference type="EMBL" id="PZW36244.1"/>
    </source>
</evidence>
<dbReference type="PROSITE" id="PS51746">
    <property type="entry name" value="PPM_2"/>
    <property type="match status" value="1"/>
</dbReference>
<dbReference type="Gene3D" id="3.30.200.20">
    <property type="entry name" value="Phosphorylase Kinase, domain 1"/>
    <property type="match status" value="1"/>
</dbReference>
<evidence type="ECO:0000256" key="2">
    <source>
        <dbReference type="ARBA" id="ARBA00022679"/>
    </source>
</evidence>
<dbReference type="PANTHER" id="PTHR43289">
    <property type="entry name" value="MITOGEN-ACTIVATED PROTEIN KINASE KINASE KINASE 20-RELATED"/>
    <property type="match status" value="1"/>
</dbReference>
<dbReference type="PROSITE" id="PS50011">
    <property type="entry name" value="PROTEIN_KINASE_DOM"/>
    <property type="match status" value="1"/>
</dbReference>
<evidence type="ECO:0000259" key="9">
    <source>
        <dbReference type="PROSITE" id="PS51746"/>
    </source>
</evidence>
<feature type="domain" description="Protein kinase" evidence="8">
    <location>
        <begin position="38"/>
        <end position="297"/>
    </location>
</feature>
<dbReference type="Gene3D" id="3.60.40.10">
    <property type="entry name" value="PPM-type phosphatase domain"/>
    <property type="match status" value="1"/>
</dbReference>
<dbReference type="Pfam" id="PF13240">
    <property type="entry name" value="Zn_Ribbon_1"/>
    <property type="match status" value="1"/>
</dbReference>
<evidence type="ECO:0000256" key="4">
    <source>
        <dbReference type="ARBA" id="ARBA00022777"/>
    </source>
</evidence>
<feature type="domain" description="PPM-type phosphatase" evidence="9">
    <location>
        <begin position="365"/>
        <end position="649"/>
    </location>
</feature>
<dbReference type="InterPro" id="IPR026870">
    <property type="entry name" value="Zinc_ribbon_dom"/>
</dbReference>
<dbReference type="EMBL" id="QKUF01000001">
    <property type="protein sequence ID" value="PZW36244.1"/>
    <property type="molecule type" value="Genomic_DNA"/>
</dbReference>
<dbReference type="SUPFAM" id="SSF56112">
    <property type="entry name" value="Protein kinase-like (PK-like)"/>
    <property type="match status" value="1"/>
</dbReference>
<dbReference type="Gene3D" id="1.10.510.10">
    <property type="entry name" value="Transferase(Phosphotransferase) domain 1"/>
    <property type="match status" value="1"/>
</dbReference>
<evidence type="ECO:0000256" key="1">
    <source>
        <dbReference type="ARBA" id="ARBA00012513"/>
    </source>
</evidence>
<proteinExistence type="predicted"/>
<dbReference type="InterPro" id="IPR017441">
    <property type="entry name" value="Protein_kinase_ATP_BS"/>
</dbReference>
<sequence length="650" mass="71247">MPHCPNPRCQAEYPPGTKICANPYCRCLLPEAVVAGRYRIETLIGMGGMGAVYRASDTFEMKQVALKVLSISYQNMDPQTAIERFRREARYAHQLRHRNIVPVVNFGQDGELLYLEMPLITGGTLKALLKPEKPLPTQQALTYLKDMAAAIDAVHQHPQQIVHRDIKPSNLLIHQDDGRLILADFGIARAMQQEKSLTQRGLSIGTEHYIAPEQEQGKPEPASDIYAMGVVTYQMFTGLLPMQAVIKTLAAEIPPPSALNHALPPNVDPVIMRAMDIDPKKRFTSAGEFAQAVEDALHSDPIHSAPTIVAPTIMATSNANVIVRTVMPENPCPHCGRENRSSSRFCRHCGRNLDVTAPAVADHCQLGYISELGRKAQENEDMLLVIQGLCTNLEPPPSPFSLLAISDGLLGTQGQPLGGHEASRLAIESVADIMVPRLTEPPRSLTHYTPPMGSNSSTGPRGPIPGSNPGVRPSETVLQQWISDAARQANQVVYHCNADYDSNMACTLTVALLYHYQLHVASIGDSRAYVYNADADSLYCITRDHTIAATLVASKLLEPDDVYKSAKRNHHYRTLGQNYYVPIDYFQQSVAPNDIILLCTDGLWHMLRDSEIQRLLAQGGTPEEMARRLTDAANDAGGEGNISAIVAIVS</sequence>
<reference evidence="10 11" key="1">
    <citation type="submission" date="2018-06" db="EMBL/GenBank/DDBJ databases">
        <title>Genomic Encyclopedia of Archaeal and Bacterial Type Strains, Phase II (KMG-II): from individual species to whole genera.</title>
        <authorList>
            <person name="Goeker M."/>
        </authorList>
    </citation>
    <scope>NUCLEOTIDE SEQUENCE [LARGE SCALE GENOMIC DNA]</scope>
    <source>
        <strain evidence="10 11">ATCC BAA-1881</strain>
    </source>
</reference>
<evidence type="ECO:0000256" key="5">
    <source>
        <dbReference type="ARBA" id="ARBA00022840"/>
    </source>
</evidence>
<dbReference type="InterPro" id="IPR008271">
    <property type="entry name" value="Ser/Thr_kinase_AS"/>
</dbReference>
<dbReference type="InterPro" id="IPR036457">
    <property type="entry name" value="PPM-type-like_dom_sf"/>
</dbReference>
<dbReference type="PANTHER" id="PTHR43289:SF6">
    <property type="entry name" value="SERINE_THREONINE-PROTEIN KINASE NEKL-3"/>
    <property type="match status" value="1"/>
</dbReference>
<dbReference type="CDD" id="cd14014">
    <property type="entry name" value="STKc_PknB_like"/>
    <property type="match status" value="1"/>
</dbReference>
<dbReference type="EC" id="2.7.11.1" evidence="1"/>
<keyword evidence="4 10" id="KW-0418">Kinase</keyword>
<dbReference type="SMART" id="SM00331">
    <property type="entry name" value="PP2C_SIG"/>
    <property type="match status" value="1"/>
</dbReference>
<evidence type="ECO:0000256" key="3">
    <source>
        <dbReference type="ARBA" id="ARBA00022741"/>
    </source>
</evidence>
<dbReference type="AlphaFoldDB" id="A0A326UDW1"/>
<dbReference type="GO" id="GO:0005524">
    <property type="term" value="F:ATP binding"/>
    <property type="evidence" value="ECO:0007669"/>
    <property type="project" value="UniProtKB-UniRule"/>
</dbReference>
<dbReference type="GO" id="GO:0004674">
    <property type="term" value="F:protein serine/threonine kinase activity"/>
    <property type="evidence" value="ECO:0007669"/>
    <property type="project" value="UniProtKB-KW"/>
</dbReference>
<dbReference type="CDD" id="cd00143">
    <property type="entry name" value="PP2Cc"/>
    <property type="match status" value="1"/>
</dbReference>
<evidence type="ECO:0000259" key="8">
    <source>
        <dbReference type="PROSITE" id="PS50011"/>
    </source>
</evidence>
<dbReference type="InterPro" id="IPR000719">
    <property type="entry name" value="Prot_kinase_dom"/>
</dbReference>
<feature type="region of interest" description="Disordered" evidence="7">
    <location>
        <begin position="441"/>
        <end position="472"/>
    </location>
</feature>
<gene>
    <name evidence="10" type="ORF">EI42_00417</name>
</gene>
<feature type="binding site" evidence="6">
    <location>
        <position position="67"/>
    </location>
    <ligand>
        <name>ATP</name>
        <dbReference type="ChEBI" id="CHEBI:30616"/>
    </ligand>
</feature>
<dbReference type="Proteomes" id="UP000248806">
    <property type="component" value="Unassembled WGS sequence"/>
</dbReference>
<dbReference type="InterPro" id="IPR001932">
    <property type="entry name" value="PPM-type_phosphatase-like_dom"/>
</dbReference>
<keyword evidence="3 6" id="KW-0547">Nucleotide-binding</keyword>